<dbReference type="NCBIfam" id="NF004508">
    <property type="entry name" value="PRK05849.1"/>
    <property type="match status" value="1"/>
</dbReference>
<dbReference type="SUPFAM" id="SSF56059">
    <property type="entry name" value="Glutathione synthetase ATP-binding domain-like"/>
    <property type="match status" value="1"/>
</dbReference>
<dbReference type="InterPro" id="IPR008279">
    <property type="entry name" value="PEP-util_enz_mobile_dom"/>
</dbReference>
<sequence length="811" mass="92794">MPKDLEGTKIDVADIRYHSIQSIETVQFFLMEHKKPTVRPVRFGTKAETLQVLYERLMCACVLPQICFSVREWREDETTILSNVLTSGWLQEKVIVRSSALSEDHADESLAGKYSSIGSVQNEEELIRAISLVIDSYGDSDAEDQILIQPMLSAVTMSGVAFSRDPNTGAPYYVINYDDVTGSTSSVTAGHSNHLKTAYLYKYYNGKTGFSHEILKIAELMRELEKLFGTDRIDIEFAWSGGQLYLLQVRPLVLHAQPCEEELESALQRISNKVNMWNHTHPYLHGTKTVFGVMPDWNPAEIIGIRPRPLARSLYKKVVTDRIWAQQRFDYGYKNVHNFPLMIDFCGLPYIDVRVSFNSFLPAGLNEPLSEKLVNYYLDRLIESPNTHDKVEFEIVISCYTFDLSKKLENLKKHGFEQWELSEFQDRLRPLTNRIIGRNGLWKEDIRKIELLKDRYQNVIESNLDSIAKIYWLLEDCQSYGTLPFAGLARAGFIAVQLIQSLVQVGALSKHDYDSFMNSLCTVSSKMFSDFQMLDKEEFLKEYGHLRPGTYDILSPRYDEDSDYYFNWERKVNKKREDTATFQLAPSQKATINQLLQQHGIKHDSDSLFDFIKGAIEGREYAKFVFSKSLSEAISLFKEFACGHGFTMEEASYANISCIYDLYGSCNNAEEKLYRSIQEGREKHRLTKQLLLPPLITNEIDVWAFEVPPFEPNFVTQKTAKGTVSFVSDKEKLENTILFIESADPGYDWIFTKGIAGFITLYGGANSHMAIRAGELGIPAVIGAGESLYRRWSAAEVIELDCMNRHVRILR</sequence>
<evidence type="ECO:0000313" key="4">
    <source>
        <dbReference type="Proteomes" id="UP000830167"/>
    </source>
</evidence>
<reference evidence="3" key="1">
    <citation type="submission" date="2021-12" db="EMBL/GenBank/DDBJ databases">
        <title>Alicyclobacillaceae gen. nov., sp. nov., isolated from chalcocite enrichment system.</title>
        <authorList>
            <person name="Jiang Z."/>
        </authorList>
    </citation>
    <scope>NUCLEOTIDE SEQUENCE</scope>
    <source>
        <strain evidence="3">MYW30-H2</strain>
    </source>
</reference>
<dbReference type="Gene3D" id="3.30.1490.20">
    <property type="entry name" value="ATP-grasp fold, A domain"/>
    <property type="match status" value="1"/>
</dbReference>
<protein>
    <recommendedName>
        <fullName evidence="5">Phosphoenolpyruvate synthase</fullName>
    </recommendedName>
</protein>
<proteinExistence type="predicted"/>
<dbReference type="Proteomes" id="UP000830167">
    <property type="component" value="Chromosome"/>
</dbReference>
<dbReference type="RefSeq" id="WP_347435643.1">
    <property type="nucleotide sequence ID" value="NZ_CP089291.1"/>
</dbReference>
<dbReference type="PANTHER" id="PTHR43615">
    <property type="entry name" value="PHOSPHOENOLPYRUVATE SYNTHASE-RELATED"/>
    <property type="match status" value="1"/>
</dbReference>
<organism evidence="3 4">
    <name type="scientific">Fodinisporobacter ferrooxydans</name>
    <dbReference type="NCBI Taxonomy" id="2901836"/>
    <lineage>
        <taxon>Bacteria</taxon>
        <taxon>Bacillati</taxon>
        <taxon>Bacillota</taxon>
        <taxon>Bacilli</taxon>
        <taxon>Bacillales</taxon>
        <taxon>Alicyclobacillaceae</taxon>
        <taxon>Fodinisporobacter</taxon>
    </lineage>
</organism>
<evidence type="ECO:0000259" key="1">
    <source>
        <dbReference type="Pfam" id="PF00391"/>
    </source>
</evidence>
<dbReference type="InterPro" id="IPR051549">
    <property type="entry name" value="PEP_Utilizing_Enz"/>
</dbReference>
<evidence type="ECO:0000259" key="2">
    <source>
        <dbReference type="Pfam" id="PF01326"/>
    </source>
</evidence>
<dbReference type="Pfam" id="PF00391">
    <property type="entry name" value="PEP-utilizers"/>
    <property type="match status" value="1"/>
</dbReference>
<dbReference type="PANTHER" id="PTHR43615:SF1">
    <property type="entry name" value="PPDK_N DOMAIN-CONTAINING PROTEIN"/>
    <property type="match status" value="1"/>
</dbReference>
<accession>A0ABY4CEL5</accession>
<feature type="domain" description="Pyruvate phosphate dikinase AMP/ATP-binding" evidence="2">
    <location>
        <begin position="92"/>
        <end position="176"/>
    </location>
</feature>
<dbReference type="InterPro" id="IPR002192">
    <property type="entry name" value="PPDK_AMP/ATP-bd"/>
</dbReference>
<dbReference type="SUPFAM" id="SSF52009">
    <property type="entry name" value="Phosphohistidine domain"/>
    <property type="match status" value="1"/>
</dbReference>
<dbReference type="Gene3D" id="3.50.30.10">
    <property type="entry name" value="Phosphohistidine domain"/>
    <property type="match status" value="1"/>
</dbReference>
<evidence type="ECO:0000313" key="3">
    <source>
        <dbReference type="EMBL" id="UOF88962.1"/>
    </source>
</evidence>
<dbReference type="InterPro" id="IPR036637">
    <property type="entry name" value="Phosphohistidine_dom_sf"/>
</dbReference>
<dbReference type="EMBL" id="CP089291">
    <property type="protein sequence ID" value="UOF88962.1"/>
    <property type="molecule type" value="Genomic_DNA"/>
</dbReference>
<feature type="domain" description="PEP-utilising enzyme mobile" evidence="1">
    <location>
        <begin position="734"/>
        <end position="802"/>
    </location>
</feature>
<gene>
    <name evidence="3" type="ORF">LSG31_13615</name>
</gene>
<dbReference type="InterPro" id="IPR013815">
    <property type="entry name" value="ATP_grasp_subdomain_1"/>
</dbReference>
<dbReference type="Gene3D" id="3.30.470.20">
    <property type="entry name" value="ATP-grasp fold, B domain"/>
    <property type="match status" value="1"/>
</dbReference>
<keyword evidence="4" id="KW-1185">Reference proteome</keyword>
<evidence type="ECO:0008006" key="5">
    <source>
        <dbReference type="Google" id="ProtNLM"/>
    </source>
</evidence>
<dbReference type="Pfam" id="PF01326">
    <property type="entry name" value="PPDK_N"/>
    <property type="match status" value="1"/>
</dbReference>
<name>A0ABY4CEL5_9BACL</name>